<reference evidence="7 8" key="1">
    <citation type="journal article" date="2017" name="Plant Biotechnol. J.">
        <title>A comprehensive draft genome sequence for lupin (Lupinus angustifolius), an emerging health food: insights into plant-microbe interactions and legume evolution.</title>
        <authorList>
            <person name="Hane J.K."/>
            <person name="Ming Y."/>
            <person name="Kamphuis L.G."/>
            <person name="Nelson M.N."/>
            <person name="Garg G."/>
            <person name="Atkins C.A."/>
            <person name="Bayer P.E."/>
            <person name="Bravo A."/>
            <person name="Bringans S."/>
            <person name="Cannon S."/>
            <person name="Edwards D."/>
            <person name="Foley R."/>
            <person name="Gao L.L."/>
            <person name="Harrison M.J."/>
            <person name="Huang W."/>
            <person name="Hurgobin B."/>
            <person name="Li S."/>
            <person name="Liu C.W."/>
            <person name="McGrath A."/>
            <person name="Morahan G."/>
            <person name="Murray J."/>
            <person name="Weller J."/>
            <person name="Jian J."/>
            <person name="Singh K.B."/>
        </authorList>
    </citation>
    <scope>NUCLEOTIDE SEQUENCE [LARGE SCALE GENOMIC DNA]</scope>
    <source>
        <strain evidence="8">cv. Tanjil</strain>
        <tissue evidence="7">Whole plant</tissue>
    </source>
</reference>
<accession>A0A394D9N9</accession>
<dbReference type="STRING" id="3871.A0A394D9N9"/>
<organism evidence="7 8">
    <name type="scientific">Lupinus angustifolius</name>
    <name type="common">Narrow-leaved blue lupine</name>
    <dbReference type="NCBI Taxonomy" id="3871"/>
    <lineage>
        <taxon>Eukaryota</taxon>
        <taxon>Viridiplantae</taxon>
        <taxon>Streptophyta</taxon>
        <taxon>Embryophyta</taxon>
        <taxon>Tracheophyta</taxon>
        <taxon>Spermatophyta</taxon>
        <taxon>Magnoliopsida</taxon>
        <taxon>eudicotyledons</taxon>
        <taxon>Gunneridae</taxon>
        <taxon>Pentapetalae</taxon>
        <taxon>rosids</taxon>
        <taxon>fabids</taxon>
        <taxon>Fabales</taxon>
        <taxon>Fabaceae</taxon>
        <taxon>Papilionoideae</taxon>
        <taxon>50 kb inversion clade</taxon>
        <taxon>genistoids sensu lato</taxon>
        <taxon>core genistoids</taxon>
        <taxon>Genisteae</taxon>
        <taxon>Lupinus</taxon>
    </lineage>
</organism>
<dbReference type="InterPro" id="IPR033121">
    <property type="entry name" value="PEPTIDASE_A1"/>
</dbReference>
<evidence type="ECO:0000256" key="3">
    <source>
        <dbReference type="ARBA" id="ARBA00022525"/>
    </source>
</evidence>
<dbReference type="Pfam" id="PF14543">
    <property type="entry name" value="TAXi_N"/>
    <property type="match status" value="1"/>
</dbReference>
<dbReference type="EMBL" id="MLAU01005690">
    <property type="protein sequence ID" value="OIW20105.1"/>
    <property type="molecule type" value="Genomic_DNA"/>
</dbReference>
<feature type="signal peptide" evidence="5">
    <location>
        <begin position="1"/>
        <end position="42"/>
    </location>
</feature>
<evidence type="ECO:0000256" key="2">
    <source>
        <dbReference type="ARBA" id="ARBA00007447"/>
    </source>
</evidence>
<dbReference type="SUPFAM" id="SSF50630">
    <property type="entry name" value="Acid proteases"/>
    <property type="match status" value="1"/>
</dbReference>
<comment type="caution">
    <text evidence="7">The sequence shown here is derived from an EMBL/GenBank/DDBJ whole genome shotgun (WGS) entry which is preliminary data.</text>
</comment>
<dbReference type="GO" id="GO:0006508">
    <property type="term" value="P:proteolysis"/>
    <property type="evidence" value="ECO:0007669"/>
    <property type="project" value="InterPro"/>
</dbReference>
<dbReference type="InterPro" id="IPR032799">
    <property type="entry name" value="TAXi_C"/>
</dbReference>
<dbReference type="AlphaFoldDB" id="A0A394D9N9"/>
<evidence type="ECO:0000259" key="6">
    <source>
        <dbReference type="PROSITE" id="PS51767"/>
    </source>
</evidence>
<dbReference type="FunFam" id="2.40.70.10:FF:000041">
    <property type="entry name" value="Basic 7S globulin"/>
    <property type="match status" value="1"/>
</dbReference>
<feature type="chain" id="PRO_5017261222" description="Peptidase A1 domain-containing protein" evidence="5">
    <location>
        <begin position="43"/>
        <end position="448"/>
    </location>
</feature>
<evidence type="ECO:0000256" key="5">
    <source>
        <dbReference type="SAM" id="SignalP"/>
    </source>
</evidence>
<dbReference type="InterPro" id="IPR001461">
    <property type="entry name" value="Aspartic_peptidase_A1"/>
</dbReference>
<dbReference type="Gramene" id="OIW20105">
    <property type="protein sequence ID" value="OIW20105"/>
    <property type="gene ID" value="TanjilG_00612"/>
</dbReference>
<dbReference type="InterPro" id="IPR021109">
    <property type="entry name" value="Peptidase_aspartic_dom_sf"/>
</dbReference>
<dbReference type="InterPro" id="IPR032861">
    <property type="entry name" value="TAXi_N"/>
</dbReference>
<dbReference type="Proteomes" id="UP000188354">
    <property type="component" value="Unassembled WGS sequence"/>
</dbReference>
<proteinExistence type="inferred from homology"/>
<comment type="subcellular location">
    <subcellularLocation>
        <location evidence="1">Secreted</location>
        <location evidence="1">Extracellular space</location>
    </subcellularLocation>
</comment>
<comment type="similarity">
    <text evidence="2">Belongs to the peptidase A1 family.</text>
</comment>
<evidence type="ECO:0000313" key="8">
    <source>
        <dbReference type="Proteomes" id="UP000188354"/>
    </source>
</evidence>
<dbReference type="Pfam" id="PF14541">
    <property type="entry name" value="TAXi_C"/>
    <property type="match status" value="1"/>
</dbReference>
<gene>
    <name evidence="7" type="ORF">TanjilG_00612</name>
</gene>
<evidence type="ECO:0000256" key="1">
    <source>
        <dbReference type="ARBA" id="ARBA00004239"/>
    </source>
</evidence>
<dbReference type="FunFam" id="2.40.70.10:FF:000096">
    <property type="entry name" value="Basic 7S globulin"/>
    <property type="match status" value="1"/>
</dbReference>
<keyword evidence="8" id="KW-1185">Reference proteome</keyword>
<name>A0A394D9N9_LUPAN</name>
<evidence type="ECO:0000313" key="7">
    <source>
        <dbReference type="EMBL" id="OIW20105.1"/>
    </source>
</evidence>
<dbReference type="Gene3D" id="2.40.70.10">
    <property type="entry name" value="Acid Proteases"/>
    <property type="match status" value="2"/>
</dbReference>
<dbReference type="GO" id="GO:0005576">
    <property type="term" value="C:extracellular region"/>
    <property type="evidence" value="ECO:0007669"/>
    <property type="project" value="UniProtKB-SubCell"/>
</dbReference>
<protein>
    <recommendedName>
        <fullName evidence="6">Peptidase A1 domain-containing protein</fullName>
    </recommendedName>
</protein>
<sequence>MNLCNIAEHQSIKHKLTMSPSTSIHFFLLLTTLLSLSCLSQSHKISQVNPITLPIAKDPKTNLFYTPIGIGTPQHNFNLTIDLGGPILWYDCNNNYNSSTYNPVHCDSKRCNGNAGCTGCNGPFKPGCSNDTCGANILNPFTDSIFSGDTGDDVLFVSGNTLSDLLSGCTNSDGFSGDEVLKGLPEESKGIIGFARTDLALQTQLSSTHKLPRKFSLCLPTSNNNGPGKVVIGGGTTQPTILVTTTLIVNPFSTAPIFSEGDPSYEYFIDVKSINIEGNDLNFKSSLLSIDSKGNGGTKISTMNPFTILHSSILKPLVRDFVKKASDRKIKKVASVAPFEACFDVSTIDMTVTGLNVPTIELVLKEVVQWTFYGGNSMVLVNKNVACLAFVDGGKEPRTSVIIGGYQLEDNLLEFDLVSSKLSFSSSLHRLKLTCSSGDLFSYPVYKA</sequence>
<dbReference type="PANTHER" id="PTHR47965">
    <property type="entry name" value="ASPARTYL PROTEASE-RELATED"/>
    <property type="match status" value="1"/>
</dbReference>
<dbReference type="PANTHER" id="PTHR47965:SF108">
    <property type="entry name" value="XYLOGLUCANASE-SPECIFIC ENDOGLUCANASE INHIBITOR PROTEIN"/>
    <property type="match status" value="1"/>
</dbReference>
<dbReference type="GO" id="GO:0004190">
    <property type="term" value="F:aspartic-type endopeptidase activity"/>
    <property type="evidence" value="ECO:0007669"/>
    <property type="project" value="InterPro"/>
</dbReference>
<feature type="domain" description="Peptidase A1" evidence="6">
    <location>
        <begin position="64"/>
        <end position="425"/>
    </location>
</feature>
<evidence type="ECO:0000256" key="4">
    <source>
        <dbReference type="ARBA" id="ARBA00022729"/>
    </source>
</evidence>
<dbReference type="PROSITE" id="PS51767">
    <property type="entry name" value="PEPTIDASE_A1"/>
    <property type="match status" value="1"/>
</dbReference>
<keyword evidence="3" id="KW-0964">Secreted</keyword>
<keyword evidence="4 5" id="KW-0732">Signal</keyword>